<proteinExistence type="predicted"/>
<evidence type="ECO:0000313" key="3">
    <source>
        <dbReference type="WBParaSite" id="HPLM_0001844201-mRNA-1"/>
    </source>
</evidence>
<protein>
    <submittedName>
        <fullName evidence="1 3">Uncharacterized protein</fullName>
    </submittedName>
</protein>
<dbReference type="EMBL" id="UZAF01020572">
    <property type="protein sequence ID" value="VDO71032.1"/>
    <property type="molecule type" value="Genomic_DNA"/>
</dbReference>
<dbReference type="WBParaSite" id="HPLM_0001844201-mRNA-1">
    <property type="protein sequence ID" value="HPLM_0001844201-mRNA-1"/>
    <property type="gene ID" value="HPLM_0001844201"/>
</dbReference>
<name>A0A0N4X265_HAEPC</name>
<reference evidence="3" key="1">
    <citation type="submission" date="2017-02" db="UniProtKB">
        <authorList>
            <consortium name="WormBaseParasite"/>
        </authorList>
    </citation>
    <scope>IDENTIFICATION</scope>
</reference>
<organism evidence="3">
    <name type="scientific">Haemonchus placei</name>
    <name type="common">Barber's pole worm</name>
    <dbReference type="NCBI Taxonomy" id="6290"/>
    <lineage>
        <taxon>Eukaryota</taxon>
        <taxon>Metazoa</taxon>
        <taxon>Ecdysozoa</taxon>
        <taxon>Nematoda</taxon>
        <taxon>Chromadorea</taxon>
        <taxon>Rhabditida</taxon>
        <taxon>Rhabditina</taxon>
        <taxon>Rhabditomorpha</taxon>
        <taxon>Strongyloidea</taxon>
        <taxon>Trichostrongylidae</taxon>
        <taxon>Haemonchus</taxon>
    </lineage>
</organism>
<dbReference type="Proteomes" id="UP000268014">
    <property type="component" value="Unassembled WGS sequence"/>
</dbReference>
<evidence type="ECO:0000313" key="1">
    <source>
        <dbReference type="EMBL" id="VDO71032.1"/>
    </source>
</evidence>
<evidence type="ECO:0000313" key="2">
    <source>
        <dbReference type="Proteomes" id="UP000268014"/>
    </source>
</evidence>
<keyword evidence="2" id="KW-1185">Reference proteome</keyword>
<reference evidence="1 2" key="2">
    <citation type="submission" date="2018-11" db="EMBL/GenBank/DDBJ databases">
        <authorList>
            <consortium name="Pathogen Informatics"/>
        </authorList>
    </citation>
    <scope>NUCLEOTIDE SEQUENCE [LARGE SCALE GENOMIC DNA]</scope>
    <source>
        <strain evidence="1 2">MHpl1</strain>
    </source>
</reference>
<accession>A0A0N4X265</accession>
<dbReference type="AlphaFoldDB" id="A0A0N4X265"/>
<sequence>MQKTPHSSHAVDGEKKITSSKYRIREPAPMEREIVVEVGLVLVYLSPFRALFLINITHQLENIAIHA</sequence>
<gene>
    <name evidence="1" type="ORF">HPLM_LOCUS18434</name>
</gene>